<evidence type="ECO:0000259" key="2">
    <source>
        <dbReference type="Pfam" id="PF14905"/>
    </source>
</evidence>
<dbReference type="InterPro" id="IPR041700">
    <property type="entry name" value="OMP_b-brl_3"/>
</dbReference>
<name>A0A4S2FTZ2_9BACT</name>
<protein>
    <submittedName>
        <fullName evidence="3">TonB-dependent receptor</fullName>
    </submittedName>
</protein>
<feature type="chain" id="PRO_5020774644" evidence="1">
    <location>
        <begin position="21"/>
        <end position="965"/>
    </location>
</feature>
<keyword evidence="3" id="KW-0675">Receptor</keyword>
<gene>
    <name evidence="3" type="ORF">E5339_02605</name>
</gene>
<organism evidence="3 4">
    <name type="scientific">Phocaeicola sartorii</name>
    <dbReference type="NCBI Taxonomy" id="671267"/>
    <lineage>
        <taxon>Bacteria</taxon>
        <taxon>Pseudomonadati</taxon>
        <taxon>Bacteroidota</taxon>
        <taxon>Bacteroidia</taxon>
        <taxon>Bacteroidales</taxon>
        <taxon>Bacteroidaceae</taxon>
        <taxon>Phocaeicola</taxon>
    </lineage>
</organism>
<proteinExistence type="predicted"/>
<accession>A0A4S2FTZ2</accession>
<comment type="caution">
    <text evidence="3">The sequence shown here is derived from an EMBL/GenBank/DDBJ whole genome shotgun (WGS) entry which is preliminary data.</text>
</comment>
<dbReference type="Gene3D" id="2.60.40.1120">
    <property type="entry name" value="Carboxypeptidase-like, regulatory domain"/>
    <property type="match status" value="1"/>
</dbReference>
<evidence type="ECO:0000313" key="4">
    <source>
        <dbReference type="Proteomes" id="UP000310760"/>
    </source>
</evidence>
<feature type="signal peptide" evidence="1">
    <location>
        <begin position="1"/>
        <end position="20"/>
    </location>
</feature>
<sequence>MKKLVLLLLLVCTCATLSWAQNSKRITVTGTVIDGDDKSPVGQATVQLLSLPDSTMVVGNVTNNNGVFSINARPGKYVLKISFVGYLTQEKPLQLAAGKPSVNIGTVTLPTDAIMLGEAVVVAEAPQVTVSEDTIGYNASAYRTPEGAMLEELVKKLPGAEIDEDGNVKVNGKEIKKIMVDGKEFFGGDVKTGLKNLPVDMVEKLKTYDKKSDLSRITGIDDGEEETVLDLTVKKGMNQGWFGNVDLGAGTKDRYMGRAMINRFYDKTQFSIIGSANNVNDQGFSGGGGGPRWRRNNGLNATKMLGANFATETEKLELGGSMRYNYRDADESSIGQNENFLTNGSSFQNSNAQKRNKAKSFNADFRLEWKPDSMTNIIFRPNISWGDTENRSMDVSGTFNGDPYQIVTNPNDYLNFGDNEGNSSEELDKIRVNSSKSWSLVEGNSLSGNASLQINRKLNNKGRNITFRGSFGFGNNDNDQYMNSETRYYQEGLLFRTDSIRRYITTPTDNYNYAAQLTYSEPLARAVFLQFSYQFKYQYNESDKSTYNMPYGWVYNNPLPVNFEEDKDEEQSKYAQYKYFNHDMMVSLRFIREKWSLSAGMSFQPQHTVLSYKKGDFATDTTRNVFNFAPNMDFRFRFSKVSQLRLTYRGRSSQPSMENLLPVTDNSNPLNIRMGNPGLDPSFAHNLRVFYNTYNAEKQRGIIAHINGQLTQNSISNSRSYDEMTGAWTVMPKNINGNWNAFGMFGYNTALKNKKYTINTFTTLRYTNNVGYLTDSTKVERKNTTTEFSVSERLNAAYRNDWIEFGLNGSFSYSVERDKLQRVNNQEPYTFSYGASTTLTAPWGMSFSTNIANQSRRGYSDVELNNNELIWNAQIAQSLLKGAATVSFEMYDILGKQSNITRSLTSSGRSVYQYNGVNSYCMVHFIYRLNIFGSKAARDKMMNNRRGFGGPGFGPGPGGHRMRPF</sequence>
<feature type="domain" description="Outer membrane protein beta-barrel" evidence="2">
    <location>
        <begin position="456"/>
        <end position="793"/>
    </location>
</feature>
<dbReference type="SUPFAM" id="SSF56935">
    <property type="entry name" value="Porins"/>
    <property type="match status" value="1"/>
</dbReference>
<evidence type="ECO:0000313" key="3">
    <source>
        <dbReference type="EMBL" id="TGY72741.1"/>
    </source>
</evidence>
<dbReference type="EMBL" id="SRYJ01000004">
    <property type="protein sequence ID" value="TGY72741.1"/>
    <property type="molecule type" value="Genomic_DNA"/>
</dbReference>
<dbReference type="Pfam" id="PF13620">
    <property type="entry name" value="CarboxypepD_reg"/>
    <property type="match status" value="1"/>
</dbReference>
<reference evidence="3 4" key="1">
    <citation type="submission" date="2019-04" db="EMBL/GenBank/DDBJ databases">
        <title>Microbes associate with the intestines of laboratory mice.</title>
        <authorList>
            <person name="Navarre W."/>
            <person name="Wong E."/>
            <person name="Huang K."/>
            <person name="Tropini C."/>
            <person name="Ng K."/>
            <person name="Yu B."/>
        </authorList>
    </citation>
    <scope>NUCLEOTIDE SEQUENCE [LARGE SCALE GENOMIC DNA]</scope>
    <source>
        <strain evidence="3 4">NM22_B1</strain>
    </source>
</reference>
<evidence type="ECO:0000256" key="1">
    <source>
        <dbReference type="SAM" id="SignalP"/>
    </source>
</evidence>
<dbReference type="Proteomes" id="UP000310760">
    <property type="component" value="Unassembled WGS sequence"/>
</dbReference>
<keyword evidence="1" id="KW-0732">Signal</keyword>
<dbReference type="AlphaFoldDB" id="A0A4S2FTZ2"/>
<dbReference type="InterPro" id="IPR008969">
    <property type="entry name" value="CarboxyPept-like_regulatory"/>
</dbReference>
<dbReference type="RefSeq" id="WP_135950388.1">
    <property type="nucleotide sequence ID" value="NZ_CASZDM010000005.1"/>
</dbReference>
<dbReference type="Pfam" id="PF14905">
    <property type="entry name" value="OMP_b-brl_3"/>
    <property type="match status" value="1"/>
</dbReference>
<dbReference type="SUPFAM" id="SSF49464">
    <property type="entry name" value="Carboxypeptidase regulatory domain-like"/>
    <property type="match status" value="1"/>
</dbReference>